<evidence type="ECO:0000313" key="1">
    <source>
        <dbReference type="Proteomes" id="UP000887576"/>
    </source>
</evidence>
<proteinExistence type="predicted"/>
<dbReference type="WBParaSite" id="JU765_v2.g19221.t1">
    <property type="protein sequence ID" value="JU765_v2.g19221.t1"/>
    <property type="gene ID" value="JU765_v2.g19221"/>
</dbReference>
<organism evidence="1 2">
    <name type="scientific">Panagrolaimus sp. JU765</name>
    <dbReference type="NCBI Taxonomy" id="591449"/>
    <lineage>
        <taxon>Eukaryota</taxon>
        <taxon>Metazoa</taxon>
        <taxon>Ecdysozoa</taxon>
        <taxon>Nematoda</taxon>
        <taxon>Chromadorea</taxon>
        <taxon>Rhabditida</taxon>
        <taxon>Tylenchina</taxon>
        <taxon>Panagrolaimomorpha</taxon>
        <taxon>Panagrolaimoidea</taxon>
        <taxon>Panagrolaimidae</taxon>
        <taxon>Panagrolaimus</taxon>
    </lineage>
</organism>
<protein>
    <submittedName>
        <fullName evidence="2">BPTI/Kunitz inhibitor domain-containing protein</fullName>
    </submittedName>
</protein>
<name>A0AC34QTW7_9BILA</name>
<evidence type="ECO:0000313" key="2">
    <source>
        <dbReference type="WBParaSite" id="JU765_v2.g19221.t1"/>
    </source>
</evidence>
<dbReference type="Proteomes" id="UP000887576">
    <property type="component" value="Unplaced"/>
</dbReference>
<accession>A0AC34QTW7</accession>
<sequence length="210" mass="24163">MERHRRAQRKRIEDALAEAQKMYDEARRQYEEKLAEEAAANPDDQNISKIKPPAKMPTRWQRIKKFGLENYIKRKSDSRGWVCLSLIDASTSMIGPPLTCPLPDGAGFRVLLKDENNTAIYCDSEQKPCPKFYECIQTIGQFSAEWNGVCCPRKEISCSADDGVELDQDGWLPRWYFDGKECKSFNWNPNLAHSPNTFVTKVHCESYCIT</sequence>
<reference evidence="2" key="1">
    <citation type="submission" date="2022-11" db="UniProtKB">
        <authorList>
            <consortium name="WormBaseParasite"/>
        </authorList>
    </citation>
    <scope>IDENTIFICATION</scope>
</reference>